<dbReference type="NCBIfam" id="TIGR00129">
    <property type="entry name" value="fdhD_narQ"/>
    <property type="match status" value="1"/>
</dbReference>
<dbReference type="GO" id="GO:0016783">
    <property type="term" value="F:sulfurtransferase activity"/>
    <property type="evidence" value="ECO:0007669"/>
    <property type="project" value="InterPro"/>
</dbReference>
<dbReference type="InterPro" id="IPR016193">
    <property type="entry name" value="Cytidine_deaminase-like"/>
</dbReference>
<organism evidence="4 5">
    <name type="scientific">Mucilaginibacter mallensis</name>
    <dbReference type="NCBI Taxonomy" id="652787"/>
    <lineage>
        <taxon>Bacteria</taxon>
        <taxon>Pseudomonadati</taxon>
        <taxon>Bacteroidota</taxon>
        <taxon>Sphingobacteriia</taxon>
        <taxon>Sphingobacteriales</taxon>
        <taxon>Sphingobacteriaceae</taxon>
        <taxon>Mucilaginibacter</taxon>
    </lineage>
</organism>
<feature type="binding site" evidence="3">
    <location>
        <begin position="265"/>
        <end position="270"/>
    </location>
    <ligand>
        <name>Mo-bis(molybdopterin guanine dinucleotide)</name>
        <dbReference type="ChEBI" id="CHEBI:60539"/>
    </ligand>
</feature>
<dbReference type="GO" id="GO:0005737">
    <property type="term" value="C:cytoplasm"/>
    <property type="evidence" value="ECO:0007669"/>
    <property type="project" value="UniProtKB-SubCell"/>
</dbReference>
<keyword evidence="2 3" id="KW-0501">Molybdenum cofactor biosynthesis</keyword>
<dbReference type="Gene3D" id="3.40.140.10">
    <property type="entry name" value="Cytidine Deaminase, domain 2"/>
    <property type="match status" value="1"/>
</dbReference>
<accession>A0A1H1XJR4</accession>
<dbReference type="Pfam" id="PF02634">
    <property type="entry name" value="FdhD-NarQ"/>
    <property type="match status" value="1"/>
</dbReference>
<evidence type="ECO:0000313" key="5">
    <source>
        <dbReference type="Proteomes" id="UP000199679"/>
    </source>
</evidence>
<dbReference type="STRING" id="652787.SAMN05216490_2468"/>
<dbReference type="SUPFAM" id="SSF53927">
    <property type="entry name" value="Cytidine deaminase-like"/>
    <property type="match status" value="1"/>
</dbReference>
<protein>
    <recommendedName>
        <fullName evidence="3">Sulfur carrier protein FdhD</fullName>
    </recommendedName>
</protein>
<proteinExistence type="inferred from homology"/>
<reference evidence="4 5" key="1">
    <citation type="submission" date="2016-10" db="EMBL/GenBank/DDBJ databases">
        <authorList>
            <person name="de Groot N.N."/>
        </authorList>
    </citation>
    <scope>NUCLEOTIDE SEQUENCE [LARGE SCALE GENOMIC DNA]</scope>
    <source>
        <strain evidence="4 5">MP1X4</strain>
    </source>
</reference>
<evidence type="ECO:0000256" key="2">
    <source>
        <dbReference type="ARBA" id="ARBA00023150"/>
    </source>
</evidence>
<evidence type="ECO:0000256" key="3">
    <source>
        <dbReference type="HAMAP-Rule" id="MF_00187"/>
    </source>
</evidence>
<dbReference type="GO" id="GO:0006777">
    <property type="term" value="P:Mo-molybdopterin cofactor biosynthetic process"/>
    <property type="evidence" value="ECO:0007669"/>
    <property type="project" value="UniProtKB-UniRule"/>
</dbReference>
<comment type="subcellular location">
    <subcellularLocation>
        <location evidence="3">Cytoplasm</location>
    </subcellularLocation>
</comment>
<dbReference type="AlphaFoldDB" id="A0A1H1XJR4"/>
<keyword evidence="5" id="KW-1185">Reference proteome</keyword>
<dbReference type="PANTHER" id="PTHR30592">
    <property type="entry name" value="FORMATE DEHYDROGENASE"/>
    <property type="match status" value="1"/>
</dbReference>
<dbReference type="InterPro" id="IPR003786">
    <property type="entry name" value="FdhD"/>
</dbReference>
<dbReference type="PIRSF" id="PIRSF015626">
    <property type="entry name" value="FdhD"/>
    <property type="match status" value="1"/>
</dbReference>
<evidence type="ECO:0000256" key="1">
    <source>
        <dbReference type="ARBA" id="ARBA00022490"/>
    </source>
</evidence>
<evidence type="ECO:0000313" key="4">
    <source>
        <dbReference type="EMBL" id="SDT09321.1"/>
    </source>
</evidence>
<comment type="function">
    <text evidence="3">Required for formate dehydrogenase (FDH) activity. Acts as a sulfur carrier protein that transfers sulfur from IscS to the molybdenum cofactor prior to its insertion into FDH.</text>
</comment>
<sequence length="289" mass="31784">MPASSITHLPITKVSRVVSTEALDALAIEEPLEIRLEHGTKENRQVQNISVTMRTPGHDAELALGFLFTEGIIQKQEDIAKIDHCFIACAENKENVIQVTLSEETIPNLRNTERNFYTTSSCGVCGKGSINAIRTVSAYDHQPQIDNFINAELLHQLPAILSRHQKVFADTGGLHASALFTSTGELLLVREDVGRHNALDKLIGAALNENWLPLNKHILLLSGRASFELVQKAAMAGITIIAAVGAPSSLAVQLAEEFNITLIGFLRNERFNIYTTAHRILITEHETTH</sequence>
<dbReference type="RefSeq" id="WP_091372965.1">
    <property type="nucleotide sequence ID" value="NZ_LT629740.1"/>
</dbReference>
<dbReference type="Gene3D" id="3.10.20.10">
    <property type="match status" value="1"/>
</dbReference>
<dbReference type="Proteomes" id="UP000199679">
    <property type="component" value="Chromosome I"/>
</dbReference>
<name>A0A1H1XJR4_MUCMA</name>
<feature type="active site" description="Cysteine persulfide intermediate" evidence="3">
    <location>
        <position position="122"/>
    </location>
</feature>
<gene>
    <name evidence="3" type="primary">fdhD</name>
    <name evidence="4" type="ORF">SAMN05216490_2468</name>
</gene>
<dbReference type="HAMAP" id="MF_00187">
    <property type="entry name" value="FdhD"/>
    <property type="match status" value="1"/>
</dbReference>
<dbReference type="GO" id="GO:0097163">
    <property type="term" value="F:sulfur carrier activity"/>
    <property type="evidence" value="ECO:0007669"/>
    <property type="project" value="UniProtKB-UniRule"/>
</dbReference>
<comment type="similarity">
    <text evidence="3">Belongs to the FdhD family.</text>
</comment>
<dbReference type="EMBL" id="LT629740">
    <property type="protein sequence ID" value="SDT09321.1"/>
    <property type="molecule type" value="Genomic_DNA"/>
</dbReference>
<dbReference type="PANTHER" id="PTHR30592:SF1">
    <property type="entry name" value="SULFUR CARRIER PROTEIN FDHD"/>
    <property type="match status" value="1"/>
</dbReference>
<dbReference type="NCBIfam" id="NF001943">
    <property type="entry name" value="PRK00724.1-2"/>
    <property type="match status" value="1"/>
</dbReference>
<dbReference type="OrthoDB" id="9782042at2"/>
<keyword evidence="1 3" id="KW-0963">Cytoplasm</keyword>